<evidence type="ECO:0000256" key="1">
    <source>
        <dbReference type="ARBA" id="ARBA00022729"/>
    </source>
</evidence>
<dbReference type="InterPro" id="IPR023214">
    <property type="entry name" value="HAD_sf"/>
</dbReference>
<proteinExistence type="predicted"/>
<dbReference type="Gene3D" id="3.40.50.1000">
    <property type="entry name" value="HAD superfamily/HAD-like"/>
    <property type="match status" value="1"/>
</dbReference>
<dbReference type="RefSeq" id="WP_234422722.1">
    <property type="nucleotide sequence ID" value="NZ_LR701528.1"/>
</dbReference>
<accession>A0A5E7ZQK3</accession>
<dbReference type="SUPFAM" id="SSF56784">
    <property type="entry name" value="HAD-like"/>
    <property type="match status" value="1"/>
</dbReference>
<keyword evidence="1" id="KW-0732">Signal</keyword>
<evidence type="ECO:0000313" key="3">
    <source>
        <dbReference type="Proteomes" id="UP000326857"/>
    </source>
</evidence>
<sequence length="311" mass="31739">MKSALFSGDRNGPGSWALQAVSCAPALAGALALQGCVSVSAPTSIAATPSAAVPVTVDGVPAGMQYLYASGEAAAVSIQAWNALVGYVRAQRTPVSVVLAPGASLAAPSWTTCGAKPKAAVFDVDETVLLNLGFEYDAASGQPWSDSRWQAWERTGIKQVAPVPGALAALTQLRAMGVTVVFNTNRAAANAAQTQAAIEGAGLGPARHGETLFLAGDDASGSKKDGRRATIAARYCVVAMGGDQLGDFSDLFNAGQAPAARRAVVQSPAITAKWGAGWFVLPNPVYGTALKGARDDVFPPNVQWAPTGGMR</sequence>
<dbReference type="EMBL" id="CABVLI010000042">
    <property type="protein sequence ID" value="VVT21288.1"/>
    <property type="molecule type" value="Genomic_DNA"/>
</dbReference>
<dbReference type="GO" id="GO:0009279">
    <property type="term" value="C:cell outer membrane"/>
    <property type="evidence" value="ECO:0007669"/>
    <property type="project" value="InterPro"/>
</dbReference>
<reference evidence="2 3" key="1">
    <citation type="submission" date="2019-09" db="EMBL/GenBank/DDBJ databases">
        <authorList>
            <person name="Dittami M. S."/>
        </authorList>
    </citation>
    <scope>NUCLEOTIDE SEQUENCE [LARGE SCALE GENOMIC DNA]</scope>
    <source>
        <strain evidence="2">SPHINGO391</strain>
    </source>
</reference>
<dbReference type="AlphaFoldDB" id="A0A5E7ZQK3"/>
<evidence type="ECO:0000313" key="2">
    <source>
        <dbReference type="EMBL" id="VVT21288.1"/>
    </source>
</evidence>
<dbReference type="SFLD" id="SFLDS00003">
    <property type="entry name" value="Haloacid_Dehalogenase"/>
    <property type="match status" value="1"/>
</dbReference>
<protein>
    <submittedName>
        <fullName evidence="2">Acid phosphatase</fullName>
    </submittedName>
</protein>
<organism evidence="2 3">
    <name type="scientific">Sphingomonas aurantiaca</name>
    <dbReference type="NCBI Taxonomy" id="185949"/>
    <lineage>
        <taxon>Bacteria</taxon>
        <taxon>Pseudomonadati</taxon>
        <taxon>Pseudomonadota</taxon>
        <taxon>Alphaproteobacteria</taxon>
        <taxon>Sphingomonadales</taxon>
        <taxon>Sphingomonadaceae</taxon>
        <taxon>Sphingomonas</taxon>
    </lineage>
</organism>
<dbReference type="InterPro" id="IPR006423">
    <property type="entry name" value="Lipo_e_P4"/>
</dbReference>
<name>A0A5E7ZQK3_9SPHN</name>
<dbReference type="SFLD" id="SFLDG01125">
    <property type="entry name" value="C1.1:_Acid_Phosphatase_Like"/>
    <property type="match status" value="1"/>
</dbReference>
<gene>
    <name evidence="2" type="ORF">SPHINGO391_470178</name>
</gene>
<dbReference type="Proteomes" id="UP000326857">
    <property type="component" value="Unassembled WGS sequence"/>
</dbReference>
<dbReference type="InterPro" id="IPR036412">
    <property type="entry name" value="HAD-like_sf"/>
</dbReference>
<dbReference type="InterPro" id="IPR005519">
    <property type="entry name" value="Acid_phosphat_B-like"/>
</dbReference>
<dbReference type="Pfam" id="PF03767">
    <property type="entry name" value="Acid_phosphat_B"/>
    <property type="match status" value="1"/>
</dbReference>